<feature type="compositionally biased region" description="Low complexity" evidence="4">
    <location>
        <begin position="175"/>
        <end position="203"/>
    </location>
</feature>
<feature type="compositionally biased region" description="Low complexity" evidence="4">
    <location>
        <begin position="95"/>
        <end position="107"/>
    </location>
</feature>
<reference evidence="5 6" key="1">
    <citation type="journal article" date="2023" name="Commun. Biol.">
        <title>Reorganization of the ancestral sex-determining regions during the evolution of trioecy in Pleodorina starrii.</title>
        <authorList>
            <person name="Takahashi K."/>
            <person name="Suzuki S."/>
            <person name="Kawai-Toyooka H."/>
            <person name="Yamamoto K."/>
            <person name="Hamaji T."/>
            <person name="Ootsuki R."/>
            <person name="Yamaguchi H."/>
            <person name="Kawachi M."/>
            <person name="Higashiyama T."/>
            <person name="Nozaki H."/>
        </authorList>
    </citation>
    <scope>NUCLEOTIDE SEQUENCE [LARGE SCALE GENOMIC DNA]</scope>
    <source>
        <strain evidence="5 6">NIES-4479</strain>
    </source>
</reference>
<name>A0A9W6EVV3_9CHLO</name>
<dbReference type="OrthoDB" id="543523at2759"/>
<feature type="compositionally biased region" description="Basic and acidic residues" evidence="4">
    <location>
        <begin position="446"/>
        <end position="461"/>
    </location>
</feature>
<gene>
    <name evidence="5" type="primary">PLEST000600</name>
    <name evidence="5" type="ORF">PLESTB_000029000</name>
</gene>
<feature type="compositionally biased region" description="Low complexity" evidence="4">
    <location>
        <begin position="131"/>
        <end position="143"/>
    </location>
</feature>
<sequence length="1334" mass="137978">MASYPTSGISHRNATRWSSALGVGVSGAKAGVLTGRWCSSGPLRFVSRSHAIGTPESLQPVDSSGAPALSAETVGGASPDAAAASRPAGRRRAARTGTTQASAAAAPELKPEGAEDALPTDAAPGLAIGGTAAEPQPAAARTADGSTEAPAVGTSDDVGPAVQFSPTARRKRRTAVAARSAVTEPAPEAAAATAASASGSSVGPQGRTGRSGGGGGSAGGDAEAAETRVTVAVSAASHSADDAAAAVLPPPLAAAAAGETPQVRRRGRLFPVDQIGGAATVAQSRPRSSEAPDADDSAGGRNVDAGSGGGDGSGGGLDPESFSAARARALRIKTALFRNMRSETMSPSQDSMKLVLEPVTSTREATPQAEPLRAEPLPPRPPPPSPPPPAAAAAPRKRLSDGGGEASGEDWAAARRRRAAETWATLRPGEQRRRLEQQQIMMMRRQGREQERGSGREKGGAGERWGQGGWERGKAPTERGAGGPAEARQRVLRPLAARNLEAAGKGQAASAARAAGFGAAAAGMVGAAAAAGAVAAGERAKAKAAAAQERRDRVRRANEDFAAYIEGVAAAAAKAEGEEEGGRDGGAVRRSGGGYGGGRQPDGTAGRWQQQQQRSMWAGKQQRFGDGEVQRERRGGWVGPEEPQRRQQQQQRWQQEQQKREEQASLLRGLAQMFRSFARREQPAANAAAMVAAVSPAAAVAAAAAAASTVAARGSGGGGPLAGFLGLGRANDVQLILQPLTGKKLAEAEAGVAGRVPDGEDGGGGAAAARGGLRARPLPTRADLLRLMRPVSRARLPPFTRSVGLRVVRNRQPRQLQRLEAAPAEAMELVGDAARVSSAALRALRRRAYFYRQLAPERLEQQRQEQQQQQQRSAEMEAGLDGHEATSQEHGEAAAAAAAVAAAAPPRARLYSLSGRSYNVQRRAQYSDVLKRTVRRASLGRVVTGKIGGGAAAAAAAAAAVGGEAESVLAVPEEAEEEPPRGEYNSAAEVVNDVYEEVMGVRLPERAMYGRRAEALAAMSPSAVKEQIRSWIEACGKDFALAFHAREPLLLTVPAASLLLSLEHLNRVFGAPPEECVQLALRNPSFVGLPYEQLQGAVEAVSEALEVGLQEAGKIVLKCPGLAVRQSEFPVARRLELLGALLPVSREKLRQVVRQRPQLLSKSPQSLAAFMMAASSTLGMPLFDVALLIAGCPGITGVSAVRLGSRWEALQRSVAALPQWREQLSAISPPSLGRCLVANEAALARLQVVLDRGLADDTELSSFKKVLTMSATRFETLTRPRARRDRAAAPAAVAVEAAEMEPTAESALGHDTAAVTAAATATAAATVALASVRP</sequence>
<feature type="compositionally biased region" description="Gly residues" evidence="4">
    <location>
        <begin position="591"/>
        <end position="600"/>
    </location>
</feature>
<evidence type="ECO:0000256" key="3">
    <source>
        <dbReference type="ARBA" id="ARBA00022946"/>
    </source>
</evidence>
<organism evidence="5 6">
    <name type="scientific">Pleodorina starrii</name>
    <dbReference type="NCBI Taxonomy" id="330485"/>
    <lineage>
        <taxon>Eukaryota</taxon>
        <taxon>Viridiplantae</taxon>
        <taxon>Chlorophyta</taxon>
        <taxon>core chlorophytes</taxon>
        <taxon>Chlorophyceae</taxon>
        <taxon>CS clade</taxon>
        <taxon>Chlamydomonadales</taxon>
        <taxon>Volvocaceae</taxon>
        <taxon>Pleodorina</taxon>
    </lineage>
</organism>
<feature type="region of interest" description="Disordered" evidence="4">
    <location>
        <begin position="338"/>
        <end position="488"/>
    </location>
</feature>
<feature type="compositionally biased region" description="Basic and acidic residues" evidence="4">
    <location>
        <begin position="623"/>
        <end position="635"/>
    </location>
</feature>
<evidence type="ECO:0000313" key="5">
    <source>
        <dbReference type="EMBL" id="GLC47818.1"/>
    </source>
</evidence>
<comment type="similarity">
    <text evidence="1">Belongs to the mTERF family.</text>
</comment>
<keyword evidence="3" id="KW-0809">Transit peptide</keyword>
<evidence type="ECO:0000256" key="4">
    <source>
        <dbReference type="SAM" id="MobiDB-lite"/>
    </source>
</evidence>
<dbReference type="Gene3D" id="1.25.70.10">
    <property type="entry name" value="Transcription termination factor 3, mitochondrial"/>
    <property type="match status" value="1"/>
</dbReference>
<keyword evidence="2" id="KW-0805">Transcription regulation</keyword>
<dbReference type="GO" id="GO:0003676">
    <property type="term" value="F:nucleic acid binding"/>
    <property type="evidence" value="ECO:0007669"/>
    <property type="project" value="InterPro"/>
</dbReference>
<feature type="compositionally biased region" description="Polar residues" evidence="4">
    <location>
        <begin position="342"/>
        <end position="351"/>
    </location>
</feature>
<protein>
    <submittedName>
        <fullName evidence="5">Uncharacterized protein</fullName>
    </submittedName>
</protein>
<feature type="compositionally biased region" description="Gly residues" evidence="4">
    <location>
        <begin position="306"/>
        <end position="317"/>
    </location>
</feature>
<comment type="caution">
    <text evidence="5">The sequence shown here is derived from an EMBL/GenBank/DDBJ whole genome shotgun (WGS) entry which is preliminary data.</text>
</comment>
<dbReference type="Pfam" id="PF02536">
    <property type="entry name" value="mTERF"/>
    <property type="match status" value="1"/>
</dbReference>
<proteinExistence type="inferred from homology"/>
<evidence type="ECO:0000313" key="6">
    <source>
        <dbReference type="Proteomes" id="UP001165080"/>
    </source>
</evidence>
<accession>A0A9W6EVV3</accession>
<dbReference type="GO" id="GO:0006353">
    <property type="term" value="P:DNA-templated transcription termination"/>
    <property type="evidence" value="ECO:0007669"/>
    <property type="project" value="UniProtKB-KW"/>
</dbReference>
<feature type="compositionally biased region" description="Pro residues" evidence="4">
    <location>
        <begin position="376"/>
        <end position="390"/>
    </location>
</feature>
<feature type="compositionally biased region" description="Gly residues" evidence="4">
    <location>
        <begin position="209"/>
        <end position="219"/>
    </location>
</feature>
<feature type="region of interest" description="Disordered" evidence="4">
    <location>
        <begin position="56"/>
        <end position="225"/>
    </location>
</feature>
<feature type="region of interest" description="Disordered" evidence="4">
    <location>
        <begin position="255"/>
        <end position="322"/>
    </location>
</feature>
<dbReference type="InterPro" id="IPR038538">
    <property type="entry name" value="MTERF_sf"/>
</dbReference>
<feature type="region of interest" description="Disordered" evidence="4">
    <location>
        <begin position="574"/>
        <end position="660"/>
    </location>
</feature>
<evidence type="ECO:0000256" key="2">
    <source>
        <dbReference type="ARBA" id="ARBA00022472"/>
    </source>
</evidence>
<feature type="compositionally biased region" description="Low complexity" evidence="4">
    <location>
        <begin position="76"/>
        <end position="87"/>
    </location>
</feature>
<keyword evidence="2" id="KW-0804">Transcription</keyword>
<feature type="compositionally biased region" description="Low complexity" evidence="4">
    <location>
        <begin position="646"/>
        <end position="656"/>
    </location>
</feature>
<evidence type="ECO:0000256" key="1">
    <source>
        <dbReference type="ARBA" id="ARBA00007692"/>
    </source>
</evidence>
<keyword evidence="2" id="KW-0806">Transcription termination</keyword>
<feature type="region of interest" description="Disordered" evidence="4">
    <location>
        <begin position="860"/>
        <end position="893"/>
    </location>
</feature>
<dbReference type="EMBL" id="BRXU01000001">
    <property type="protein sequence ID" value="GLC47818.1"/>
    <property type="molecule type" value="Genomic_DNA"/>
</dbReference>
<keyword evidence="6" id="KW-1185">Reference proteome</keyword>
<feature type="compositionally biased region" description="Basic and acidic residues" evidence="4">
    <location>
        <begin position="880"/>
        <end position="892"/>
    </location>
</feature>
<dbReference type="InterPro" id="IPR003690">
    <property type="entry name" value="MTERF"/>
</dbReference>
<dbReference type="Proteomes" id="UP001165080">
    <property type="component" value="Unassembled WGS sequence"/>
</dbReference>